<dbReference type="Gene3D" id="2.102.10.10">
    <property type="entry name" value="Rieske [2Fe-2S] iron-sulphur domain"/>
    <property type="match status" value="1"/>
</dbReference>
<dbReference type="RefSeq" id="WP_348717728.1">
    <property type="nucleotide sequence ID" value="NZ_CAXJIO010000013.1"/>
</dbReference>
<dbReference type="SUPFAM" id="SSF50022">
    <property type="entry name" value="ISP domain"/>
    <property type="match status" value="1"/>
</dbReference>
<name>A0ABP1F5E8_9FLAO</name>
<accession>A0ABP1F5E8</accession>
<evidence type="ECO:0000313" key="1">
    <source>
        <dbReference type="EMBL" id="CAL2103522.1"/>
    </source>
</evidence>
<dbReference type="Proteomes" id="UP001497527">
    <property type="component" value="Unassembled WGS sequence"/>
</dbReference>
<dbReference type="PROSITE" id="PS51257">
    <property type="entry name" value="PROKAR_LIPOPROTEIN"/>
    <property type="match status" value="1"/>
</dbReference>
<gene>
    <name evidence="1" type="ORF">T190423A01A_40115</name>
</gene>
<keyword evidence="2" id="KW-1185">Reference proteome</keyword>
<sequence length="134" mass="14989">MRKILSLFVFIVFYGCGSEIVQNTCFNGVRLNEVINLSNPEFIDLQVPNGSAITRIGGRTVLVIRRNSHYQAFDLECPEKNCGSPMTYDGLKLKCPCDNKEYNSLNGSPLNNEGCFALEYNVLQINSSSLQISR</sequence>
<proteinExistence type="predicted"/>
<evidence type="ECO:0000313" key="2">
    <source>
        <dbReference type="Proteomes" id="UP001497527"/>
    </source>
</evidence>
<comment type="caution">
    <text evidence="1">The sequence shown here is derived from an EMBL/GenBank/DDBJ whole genome shotgun (WGS) entry which is preliminary data.</text>
</comment>
<organism evidence="1 2">
    <name type="scientific">Tenacibaculum polynesiense</name>
    <dbReference type="NCBI Taxonomy" id="3137857"/>
    <lineage>
        <taxon>Bacteria</taxon>
        <taxon>Pseudomonadati</taxon>
        <taxon>Bacteroidota</taxon>
        <taxon>Flavobacteriia</taxon>
        <taxon>Flavobacteriales</taxon>
        <taxon>Flavobacteriaceae</taxon>
        <taxon>Tenacibaculum</taxon>
    </lineage>
</organism>
<protein>
    <submittedName>
        <fullName evidence="1">Rieske domain-containing protein</fullName>
    </submittedName>
</protein>
<dbReference type="EMBL" id="CAXJIO010000013">
    <property type="protein sequence ID" value="CAL2103522.1"/>
    <property type="molecule type" value="Genomic_DNA"/>
</dbReference>
<dbReference type="InterPro" id="IPR036922">
    <property type="entry name" value="Rieske_2Fe-2S_sf"/>
</dbReference>
<reference evidence="1 2" key="1">
    <citation type="submission" date="2024-05" db="EMBL/GenBank/DDBJ databases">
        <authorList>
            <person name="Duchaud E."/>
        </authorList>
    </citation>
    <scope>NUCLEOTIDE SEQUENCE [LARGE SCALE GENOMIC DNA]</scope>
    <source>
        <strain evidence="1">Ena-SAMPLE-TAB-13-05-2024-13:56:06:370-140308</strain>
    </source>
</reference>